<dbReference type="AlphaFoldDB" id="A0A7W7WWK8"/>
<sequence>MPAVSARPGPERTRRWERRTLRITDFGLPAPEIGGEAYRTRLDERVQAAIAAGAVDLGTGDMFDALIEADRRTDQCRLTDEATRWWTRARQVLVRHERRYAHAERLRVDLSKALHAEVGKLEAIDRALAARRAEVERERGSR</sequence>
<reference evidence="1 2" key="1">
    <citation type="submission" date="2020-08" db="EMBL/GenBank/DDBJ databases">
        <title>Sequencing the genomes of 1000 actinobacteria strains.</title>
        <authorList>
            <person name="Klenk H.-P."/>
        </authorList>
    </citation>
    <scope>NUCLEOTIDE SEQUENCE [LARGE SCALE GENOMIC DNA]</scope>
    <source>
        <strain evidence="1 2">DSM 45084</strain>
    </source>
</reference>
<keyword evidence="2" id="KW-1185">Reference proteome</keyword>
<proteinExistence type="predicted"/>
<accession>A0A7W7WWK8</accession>
<dbReference type="Proteomes" id="UP000542674">
    <property type="component" value="Unassembled WGS sequence"/>
</dbReference>
<protein>
    <submittedName>
        <fullName evidence="1">Uncharacterized protein</fullName>
    </submittedName>
</protein>
<name>A0A7W7WWK8_9PSEU</name>
<evidence type="ECO:0000313" key="1">
    <source>
        <dbReference type="EMBL" id="MBB4966484.1"/>
    </source>
</evidence>
<dbReference type="RefSeq" id="WP_184670501.1">
    <property type="nucleotide sequence ID" value="NZ_BAABAI010000024.1"/>
</dbReference>
<comment type="caution">
    <text evidence="1">The sequence shown here is derived from an EMBL/GenBank/DDBJ whole genome shotgun (WGS) entry which is preliminary data.</text>
</comment>
<organism evidence="1 2">
    <name type="scientific">Saccharothrix violaceirubra</name>
    <dbReference type="NCBI Taxonomy" id="413306"/>
    <lineage>
        <taxon>Bacteria</taxon>
        <taxon>Bacillati</taxon>
        <taxon>Actinomycetota</taxon>
        <taxon>Actinomycetes</taxon>
        <taxon>Pseudonocardiales</taxon>
        <taxon>Pseudonocardiaceae</taxon>
        <taxon>Saccharothrix</taxon>
    </lineage>
</organism>
<dbReference type="EMBL" id="JACHJS010000001">
    <property type="protein sequence ID" value="MBB4966484.1"/>
    <property type="molecule type" value="Genomic_DNA"/>
</dbReference>
<gene>
    <name evidence="1" type="ORF">F4559_003843</name>
</gene>
<evidence type="ECO:0000313" key="2">
    <source>
        <dbReference type="Proteomes" id="UP000542674"/>
    </source>
</evidence>